<dbReference type="EMBL" id="CAXAMM010002002">
    <property type="protein sequence ID" value="CAK8994300.1"/>
    <property type="molecule type" value="Genomic_DNA"/>
</dbReference>
<feature type="compositionally biased region" description="Low complexity" evidence="1">
    <location>
        <begin position="828"/>
        <end position="842"/>
    </location>
</feature>
<feature type="region of interest" description="Disordered" evidence="1">
    <location>
        <begin position="775"/>
        <end position="921"/>
    </location>
</feature>
<keyword evidence="2" id="KW-1133">Transmembrane helix</keyword>
<keyword evidence="2" id="KW-0812">Transmembrane</keyword>
<feature type="compositionally biased region" description="Polar residues" evidence="1">
    <location>
        <begin position="663"/>
        <end position="680"/>
    </location>
</feature>
<gene>
    <name evidence="3" type="ORF">SCF082_LOCUS3873</name>
</gene>
<accession>A0ABP0HVQ5</accession>
<feature type="transmembrane region" description="Helical" evidence="2">
    <location>
        <begin position="297"/>
        <end position="319"/>
    </location>
</feature>
<sequence length="1032" mass="112175">MESCELNLNYKDHCLIIVGDGGPSDELLARRRLLAGGRLAHFLVSEGQVKIRGEEPNVIFAWQPFNSSEAGMASPLGRKLGQSFKTYWTKTGADCIVVPPNHTLHIYTLNGQMRHVRLVHEQGHVLMEISGEVVLEPDDEVAGTWEVGVEDPELKAFGTFSKRYVLKSLVVVLVWHVMRWTVSIKFDGSAEDGQDPWWRGLLVVLSAVFLCAPGVWKNWAASLSGESDVDLMDKMVCTVAFLLVAIAATPAHLAELSISQGGLTAAILVGPFWQYYRTRAKYPERRFSSCLLWTAANYLATAGLATVLLAIVVGYRFLLAASRPVMASFFLPVSTAVVESVMVIYTRCTYISLVVQKRPEVPGDISYVPIPYMLTALHGLAECARVAAVFSGAVTTGEYAWVGSVVLTLLLNVMARCGWTRLCLFLTLKKAAGLKRALFFAPTAFGKLHDEIKIYAGYFRFPAIFALVLSRALVYQNLSLSGPGSPVYNASAGAALLCLLVAEYLEDFIVIQQIVPMSPVLPELIDYDLQKSSRHTSYLSAEVRRMCPDDSQTGWRLDELNDSGFKKSGARTLQMTSPCGDRSKLSSILPLPESSGGGQVPGTSVQPPRLVCIRGPEDKPQAKPCANAQDAPNAPAQQSVLLVNVAGDSRRANLPRQSALHVISNSSQPKSDTSNMSEQPAGSLDVPVEKSQRQSMLDANLRMGRQASNSSTLQRNSSRKSMLDVNVVIGRRTSNDLNAQRATLPVQVWQDMNSPVGSLISSASNVRRSSLDLNLPIGRRTSNDSNAERANSPRQSILDVNVPLGRQMSGDSCVLRGNSPRESGRQISNNSSLQKSDASSLSEDAKALAPAVSRDVSTAPLGRQISTGSNRQRDSPRPSMIEVNVGMQRQISNGSNAARATSPRRSRLEPNVADERQFSNGSLALQKSDSNLSEDAKMPQLVASLGQRGGSKPSAIRRWFGQERAVQPSLLLHGLRELPWDCQLSAVAIVCEVTCAFLNTTLGPGYVRGVAPAPCKDFDVLGAVIWRSPLRC</sequence>
<feature type="transmembrane region" description="Helical" evidence="2">
    <location>
        <begin position="164"/>
        <end position="182"/>
    </location>
</feature>
<evidence type="ECO:0000256" key="2">
    <source>
        <dbReference type="SAM" id="Phobius"/>
    </source>
</evidence>
<comment type="caution">
    <text evidence="3">The sequence shown here is derived from an EMBL/GenBank/DDBJ whole genome shotgun (WGS) entry which is preliminary data.</text>
</comment>
<feature type="region of interest" description="Disordered" evidence="1">
    <location>
        <begin position="701"/>
        <end position="720"/>
    </location>
</feature>
<protein>
    <recommendedName>
        <fullName evidence="5">Pecanex-like protein</fullName>
    </recommendedName>
</protein>
<keyword evidence="2" id="KW-0472">Membrane</keyword>
<feature type="transmembrane region" description="Helical" evidence="2">
    <location>
        <begin position="197"/>
        <end position="219"/>
    </location>
</feature>
<proteinExistence type="predicted"/>
<evidence type="ECO:0008006" key="5">
    <source>
        <dbReference type="Google" id="ProtNLM"/>
    </source>
</evidence>
<evidence type="ECO:0000313" key="4">
    <source>
        <dbReference type="Proteomes" id="UP001642464"/>
    </source>
</evidence>
<feature type="region of interest" description="Disordered" evidence="1">
    <location>
        <begin position="653"/>
        <end position="693"/>
    </location>
</feature>
<evidence type="ECO:0000313" key="3">
    <source>
        <dbReference type="EMBL" id="CAK8994300.1"/>
    </source>
</evidence>
<feature type="compositionally biased region" description="Polar residues" evidence="1">
    <location>
        <begin position="887"/>
        <end position="899"/>
    </location>
</feature>
<feature type="transmembrane region" description="Helical" evidence="2">
    <location>
        <begin position="231"/>
        <end position="251"/>
    </location>
</feature>
<keyword evidence="4" id="KW-1185">Reference proteome</keyword>
<dbReference type="Proteomes" id="UP001642464">
    <property type="component" value="Unassembled WGS sequence"/>
</dbReference>
<name>A0ABP0HVQ5_9DINO</name>
<feature type="compositionally biased region" description="Polar residues" evidence="1">
    <location>
        <begin position="706"/>
        <end position="720"/>
    </location>
</feature>
<reference evidence="3 4" key="1">
    <citation type="submission" date="2024-02" db="EMBL/GenBank/DDBJ databases">
        <authorList>
            <person name="Chen Y."/>
            <person name="Shah S."/>
            <person name="Dougan E. K."/>
            <person name="Thang M."/>
            <person name="Chan C."/>
        </authorList>
    </citation>
    <scope>NUCLEOTIDE SEQUENCE [LARGE SCALE GENOMIC DNA]</scope>
</reference>
<organism evidence="3 4">
    <name type="scientific">Durusdinium trenchii</name>
    <dbReference type="NCBI Taxonomy" id="1381693"/>
    <lineage>
        <taxon>Eukaryota</taxon>
        <taxon>Sar</taxon>
        <taxon>Alveolata</taxon>
        <taxon>Dinophyceae</taxon>
        <taxon>Suessiales</taxon>
        <taxon>Symbiodiniaceae</taxon>
        <taxon>Durusdinium</taxon>
    </lineage>
</organism>
<feature type="transmembrane region" description="Helical" evidence="2">
    <location>
        <begin position="257"/>
        <end position="276"/>
    </location>
</feature>
<evidence type="ECO:0000256" key="1">
    <source>
        <dbReference type="SAM" id="MobiDB-lite"/>
    </source>
</evidence>
<feature type="region of interest" description="Disordered" evidence="1">
    <location>
        <begin position="568"/>
        <end position="633"/>
    </location>
</feature>
<feature type="compositionally biased region" description="Polar residues" evidence="1">
    <location>
        <begin position="783"/>
        <end position="795"/>
    </location>
</feature>